<dbReference type="GO" id="GO:0006644">
    <property type="term" value="P:phospholipid metabolic process"/>
    <property type="evidence" value="ECO:0007669"/>
    <property type="project" value="InterPro"/>
</dbReference>
<evidence type="ECO:0000313" key="6">
    <source>
        <dbReference type="WBParaSite" id="SBAD_0000961201-mRNA-1"/>
    </source>
</evidence>
<evidence type="ECO:0000313" key="4">
    <source>
        <dbReference type="EMBL" id="VDP22287.1"/>
    </source>
</evidence>
<evidence type="ECO:0000256" key="2">
    <source>
        <dbReference type="ARBA" id="ARBA00023098"/>
    </source>
</evidence>
<dbReference type="InterPro" id="IPR016090">
    <property type="entry name" value="PLA2-like_dom"/>
</dbReference>
<dbReference type="SUPFAM" id="SSF48619">
    <property type="entry name" value="Phospholipase A2, PLA2"/>
    <property type="match status" value="1"/>
</dbReference>
<keyword evidence="1" id="KW-0442">Lipid degradation</keyword>
<dbReference type="GO" id="GO:0016042">
    <property type="term" value="P:lipid catabolic process"/>
    <property type="evidence" value="ECO:0007669"/>
    <property type="project" value="UniProtKB-KW"/>
</dbReference>
<dbReference type="AlphaFoldDB" id="A0A183J083"/>
<dbReference type="GO" id="GO:0004623">
    <property type="term" value="F:phospholipase A2 activity"/>
    <property type="evidence" value="ECO:0007669"/>
    <property type="project" value="InterPro"/>
</dbReference>
<dbReference type="EMBL" id="UZAM01012529">
    <property type="protein sequence ID" value="VDP22287.1"/>
    <property type="molecule type" value="Genomic_DNA"/>
</dbReference>
<dbReference type="Proteomes" id="UP000270296">
    <property type="component" value="Unassembled WGS sequence"/>
</dbReference>
<protein>
    <submittedName>
        <fullName evidence="6">PA2c domain-containing protein</fullName>
    </submittedName>
</protein>
<name>A0A183J083_9BILA</name>
<evidence type="ECO:0000256" key="1">
    <source>
        <dbReference type="ARBA" id="ARBA00022963"/>
    </source>
</evidence>
<dbReference type="OrthoDB" id="6075074at2759"/>
<dbReference type="PANTHER" id="PTHR12253">
    <property type="entry name" value="RH14732P"/>
    <property type="match status" value="1"/>
</dbReference>
<reference evidence="4 5" key="2">
    <citation type="submission" date="2018-11" db="EMBL/GenBank/DDBJ databases">
        <authorList>
            <consortium name="Pathogen Informatics"/>
        </authorList>
    </citation>
    <scope>NUCLEOTIDE SEQUENCE [LARGE SCALE GENOMIC DNA]</scope>
</reference>
<dbReference type="Gene3D" id="1.20.90.10">
    <property type="entry name" value="Phospholipase A2 domain"/>
    <property type="match status" value="1"/>
</dbReference>
<organism evidence="6">
    <name type="scientific">Soboliphyme baturini</name>
    <dbReference type="NCBI Taxonomy" id="241478"/>
    <lineage>
        <taxon>Eukaryota</taxon>
        <taxon>Metazoa</taxon>
        <taxon>Ecdysozoa</taxon>
        <taxon>Nematoda</taxon>
        <taxon>Enoplea</taxon>
        <taxon>Dorylaimia</taxon>
        <taxon>Dioctophymatida</taxon>
        <taxon>Dioctophymatoidea</taxon>
        <taxon>Soboliphymatidae</taxon>
        <taxon>Soboliphyme</taxon>
    </lineage>
</organism>
<evidence type="ECO:0000313" key="5">
    <source>
        <dbReference type="Proteomes" id="UP000270296"/>
    </source>
</evidence>
<dbReference type="InterPro" id="IPR036444">
    <property type="entry name" value="PLipase_A2_dom_sf"/>
</dbReference>
<gene>
    <name evidence="4" type="ORF">SBAD_LOCUS9281</name>
</gene>
<feature type="domain" description="Phospholipase A2-like central" evidence="3">
    <location>
        <begin position="354"/>
        <end position="409"/>
    </location>
</feature>
<dbReference type="GO" id="GO:0050482">
    <property type="term" value="P:arachidonate secretion"/>
    <property type="evidence" value="ECO:0007669"/>
    <property type="project" value="InterPro"/>
</dbReference>
<sequence length="410" mass="46840">MFFLQPRREIRWVKKHALFPRLPSEFDLPDKLINEVKRCCSTIVSLKLKAYNTPCQFHRAMPQSSAETRHTNLNYVTSIAAYALLHQLCIVPKVEEISMNQGDATLFRGSLMEVFDVSSHVSPLAIVSDVVPKCRRRFDKVGSVLRATADSDSDDSHLLVNPDPLTMTNFVLVENLPNSEQQIFIQIGQQSIRQNDEQNSDREQNETEIKMATATTTGSWMHMLTLSNSTQPGVSLLVTGDQRHVVKSIYRVDRQLLDCDLLDSDGATKALNDFHAEIARVLSSGSYQFRHLNESVFNLTDEQSDWLNVTKQRESCHQLQRIVRRSRRLHRKQLRRSLNAKSSRAPSISTNDLCGNWLHQASSSSDVRSETKKCCFIHKSCSFTIPPFTSDYHLFNYRSHTLIHCDCTKQ</sequence>
<keyword evidence="2" id="KW-0443">Lipid metabolism</keyword>
<proteinExistence type="predicted"/>
<accession>A0A183J083</accession>
<dbReference type="Pfam" id="PF05826">
    <property type="entry name" value="Phospholip_A2_2"/>
    <property type="match status" value="1"/>
</dbReference>
<dbReference type="WBParaSite" id="SBAD_0000961201-mRNA-1">
    <property type="protein sequence ID" value="SBAD_0000961201-mRNA-1"/>
    <property type="gene ID" value="SBAD_0000961201"/>
</dbReference>
<keyword evidence="5" id="KW-1185">Reference proteome</keyword>
<evidence type="ECO:0000259" key="3">
    <source>
        <dbReference type="Pfam" id="PF05826"/>
    </source>
</evidence>
<reference evidence="6" key="1">
    <citation type="submission" date="2016-06" db="UniProtKB">
        <authorList>
            <consortium name="WormBaseParasite"/>
        </authorList>
    </citation>
    <scope>IDENTIFICATION</scope>
</reference>